<dbReference type="InterPro" id="IPR000477">
    <property type="entry name" value="RT_dom"/>
</dbReference>
<dbReference type="AlphaFoldDB" id="A0A2B4SKY5"/>
<dbReference type="PRINTS" id="PR00359">
    <property type="entry name" value="BP450"/>
</dbReference>
<proteinExistence type="inferred from homology"/>
<dbReference type="SUPFAM" id="SSF48264">
    <property type="entry name" value="Cytochrome P450"/>
    <property type="match status" value="1"/>
</dbReference>
<dbReference type="OrthoDB" id="1470350at2759"/>
<dbReference type="GO" id="GO:0016705">
    <property type="term" value="F:oxidoreductase activity, acting on paired donors, with incorporation or reduction of molecular oxygen"/>
    <property type="evidence" value="ECO:0007669"/>
    <property type="project" value="InterPro"/>
</dbReference>
<feature type="domain" description="Reverse transcriptase" evidence="5">
    <location>
        <begin position="1"/>
        <end position="159"/>
    </location>
</feature>
<keyword evidence="2 4" id="KW-0479">Metal-binding</keyword>
<keyword evidence="4" id="KW-0560">Oxidoreductase</keyword>
<dbReference type="GO" id="GO:0016125">
    <property type="term" value="P:sterol metabolic process"/>
    <property type="evidence" value="ECO:0007669"/>
    <property type="project" value="TreeGrafter"/>
</dbReference>
<comment type="similarity">
    <text evidence="1 4">Belongs to the cytochrome P450 family.</text>
</comment>
<accession>A0A2B4SKY5</accession>
<keyword evidence="4" id="KW-0349">Heme</keyword>
<dbReference type="Pfam" id="PF00078">
    <property type="entry name" value="RVT_1"/>
    <property type="match status" value="1"/>
</dbReference>
<keyword evidence="4" id="KW-0503">Monooxygenase</keyword>
<reference evidence="7" key="1">
    <citation type="journal article" date="2017" name="bioRxiv">
        <title>Comparative analysis of the genomes of Stylophora pistillata and Acropora digitifera provides evidence for extensive differences between species of corals.</title>
        <authorList>
            <person name="Voolstra C.R."/>
            <person name="Li Y."/>
            <person name="Liew Y.J."/>
            <person name="Baumgarten S."/>
            <person name="Zoccola D."/>
            <person name="Flot J.-F."/>
            <person name="Tambutte S."/>
            <person name="Allemand D."/>
            <person name="Aranda M."/>
        </authorList>
    </citation>
    <scope>NUCLEOTIDE SEQUENCE [LARGE SCALE GENOMIC DNA]</scope>
</reference>
<evidence type="ECO:0000256" key="1">
    <source>
        <dbReference type="ARBA" id="ARBA00010617"/>
    </source>
</evidence>
<comment type="caution">
    <text evidence="6">The sequence shown here is derived from an EMBL/GenBank/DDBJ whole genome shotgun (WGS) entry which is preliminary data.</text>
</comment>
<dbReference type="InterPro" id="IPR036396">
    <property type="entry name" value="Cyt_P450_sf"/>
</dbReference>
<dbReference type="GO" id="GO:0020037">
    <property type="term" value="F:heme binding"/>
    <property type="evidence" value="ECO:0007669"/>
    <property type="project" value="InterPro"/>
</dbReference>
<dbReference type="PANTHER" id="PTHR24286:SF252">
    <property type="entry name" value="CYTOCHROME P450 26B1"/>
    <property type="match status" value="1"/>
</dbReference>
<evidence type="ECO:0000259" key="5">
    <source>
        <dbReference type="PROSITE" id="PS50878"/>
    </source>
</evidence>
<protein>
    <submittedName>
        <fullName evidence="6">Putative cytochrome P450 120</fullName>
    </submittedName>
</protein>
<dbReference type="Proteomes" id="UP000225706">
    <property type="component" value="Unassembled WGS sequence"/>
</dbReference>
<dbReference type="GO" id="GO:0005506">
    <property type="term" value="F:iron ion binding"/>
    <property type="evidence" value="ECO:0007669"/>
    <property type="project" value="InterPro"/>
</dbReference>
<dbReference type="STRING" id="50429.A0A2B4SKY5"/>
<organism evidence="6 7">
    <name type="scientific">Stylophora pistillata</name>
    <name type="common">Smooth cauliflower coral</name>
    <dbReference type="NCBI Taxonomy" id="50429"/>
    <lineage>
        <taxon>Eukaryota</taxon>
        <taxon>Metazoa</taxon>
        <taxon>Cnidaria</taxon>
        <taxon>Anthozoa</taxon>
        <taxon>Hexacorallia</taxon>
        <taxon>Scleractinia</taxon>
        <taxon>Astrocoeniina</taxon>
        <taxon>Pocilloporidae</taxon>
        <taxon>Stylophora</taxon>
    </lineage>
</organism>
<evidence type="ECO:0000256" key="4">
    <source>
        <dbReference type="RuleBase" id="RU000461"/>
    </source>
</evidence>
<dbReference type="Pfam" id="PF00067">
    <property type="entry name" value="p450"/>
    <property type="match status" value="1"/>
</dbReference>
<dbReference type="PROSITE" id="PS00086">
    <property type="entry name" value="CYTOCHROME_P450"/>
    <property type="match status" value="1"/>
</dbReference>
<gene>
    <name evidence="6" type="primary">cyp120</name>
    <name evidence="6" type="ORF">AWC38_SpisGene5439</name>
</gene>
<keyword evidence="7" id="KW-1185">Reference proteome</keyword>
<dbReference type="InterPro" id="IPR001128">
    <property type="entry name" value="Cyt_P450"/>
</dbReference>
<dbReference type="PROSITE" id="PS50878">
    <property type="entry name" value="RT_POL"/>
    <property type="match status" value="1"/>
</dbReference>
<dbReference type="GO" id="GO:0004497">
    <property type="term" value="F:monooxygenase activity"/>
    <property type="evidence" value="ECO:0007669"/>
    <property type="project" value="UniProtKB-KW"/>
</dbReference>
<evidence type="ECO:0000256" key="2">
    <source>
        <dbReference type="ARBA" id="ARBA00022723"/>
    </source>
</evidence>
<evidence type="ECO:0000256" key="3">
    <source>
        <dbReference type="ARBA" id="ARBA00023004"/>
    </source>
</evidence>
<keyword evidence="3 4" id="KW-0408">Iron</keyword>
<name>A0A2B4SKY5_STYPI</name>
<dbReference type="PANTHER" id="PTHR24286">
    <property type="entry name" value="CYTOCHROME P450 26"/>
    <property type="match status" value="1"/>
</dbReference>
<dbReference type="InterPro" id="IPR017972">
    <property type="entry name" value="Cyt_P450_CS"/>
</dbReference>
<evidence type="ECO:0000313" key="7">
    <source>
        <dbReference type="Proteomes" id="UP000225706"/>
    </source>
</evidence>
<dbReference type="EMBL" id="LSMT01000060">
    <property type="protein sequence ID" value="PFX29769.1"/>
    <property type="molecule type" value="Genomic_DNA"/>
</dbReference>
<dbReference type="Gene3D" id="1.10.630.10">
    <property type="entry name" value="Cytochrome P450"/>
    <property type="match status" value="1"/>
</dbReference>
<evidence type="ECO:0000313" key="6">
    <source>
        <dbReference type="EMBL" id="PFX29769.1"/>
    </source>
</evidence>
<dbReference type="InterPro" id="IPR002397">
    <property type="entry name" value="Cyt_P450_B"/>
</dbReference>
<sequence>MESGELCDAVFLDLTEAFDTVDHKISLSKLSAIGVSPSTLQWFKSYLSHCKQRTACSDAMSDPLPMTFRVPQVSILGRLLFLVDINDLPLAIKNCKVTLYADDTVLYYFVKEPHLLEEALNDDLLQVAQWLQGNKLTLNLSKTKSMIIVRKSDMHSYNMRNNDTIKLPKIKYNWGKHRSRYHCFKDFNELERTVRNSSFKSCSLCNLLHVLMTSLPGSLGWRVTGDKTLEFARNPAEFIQRNIRTCNSRVFQLRVLNKPHVLVASNQGVKEILEDKDGVLDMGYKDFGYMYSLYGDLVIFNSDDEAIRLRNILHNVFRPEEVTHYMSDVEVVSSRLLNSIEDNDIVIPYKLFKQLTTEVCLRLFLGLEMETAKREAESVVELTITHWHGLISVPVNFNVYGYKSGYSKAMVAKNNLLTIITKHLSEEKNGFINVMRESEFESKTEMANHILLFVSALVPKALASLMTSFCIELAKPENLEKRIKAAQDDRYLENVLLEIKRMWPPFLGGRRLAKQEVIIDGYKVPAGHYVGILTRAANCDPKIFPEAEKFLPERWDTCNQLDRDRVWTFGSGPRMCVGHKFIHKIIKLLARHLLQSYEWELVPGQDLTYKWLPVSRPKNDVQVVFTKIAL</sequence>